<keyword evidence="1" id="KW-0472">Membrane</keyword>
<sequence length="209" mass="24060">MFVGMVKRYFCTPSKANVMIVTLLWLVQGIFIIKKAIEYSLKLNLSNIEIAINHVYLIPIFIIYGLMIIGAIFGLLIINCAVMYNNKSMMLFLYSKLACVIAKSNVVGTNILTIVEIVFHGSKVLEECQNLNHLCNHEYYYTRTISDKCQDLGYVCNQKYFDIIQNIILYAFISIILSLYSAMIISGYAYKIRDKEEIKRVLQEMITKT</sequence>
<keyword evidence="1" id="KW-0812">Transmembrane</keyword>
<dbReference type="EMBL" id="CAGKOT010000017">
    <property type="protein sequence ID" value="CAB5362156.1"/>
    <property type="molecule type" value="Genomic_DNA"/>
</dbReference>
<reference evidence="2" key="1">
    <citation type="submission" date="2020-05" db="EMBL/GenBank/DDBJ databases">
        <authorList>
            <person name="Rincon C."/>
            <person name="Sanders R I."/>
            <person name="Robbins C."/>
            <person name="Chaturvedi A."/>
        </authorList>
    </citation>
    <scope>NUCLEOTIDE SEQUENCE</scope>
    <source>
        <strain evidence="2">CHB12</strain>
    </source>
</reference>
<gene>
    <name evidence="2" type="ORF">CHRIB12_LOCUS8958</name>
</gene>
<accession>A0A915Z4D5</accession>
<feature type="transmembrane region" description="Helical" evidence="1">
    <location>
        <begin position="16"/>
        <end position="33"/>
    </location>
</feature>
<comment type="caution">
    <text evidence="2">The sequence shown here is derived from an EMBL/GenBank/DDBJ whole genome shotgun (WGS) entry which is preliminary data.</text>
</comment>
<protein>
    <submittedName>
        <fullName evidence="2">Uncharacterized protein</fullName>
    </submittedName>
</protein>
<evidence type="ECO:0000313" key="2">
    <source>
        <dbReference type="EMBL" id="CAB5362156.1"/>
    </source>
</evidence>
<proteinExistence type="predicted"/>
<organism evidence="2 3">
    <name type="scientific">Rhizophagus irregularis</name>
    <dbReference type="NCBI Taxonomy" id="588596"/>
    <lineage>
        <taxon>Eukaryota</taxon>
        <taxon>Fungi</taxon>
        <taxon>Fungi incertae sedis</taxon>
        <taxon>Mucoromycota</taxon>
        <taxon>Glomeromycotina</taxon>
        <taxon>Glomeromycetes</taxon>
        <taxon>Glomerales</taxon>
        <taxon>Glomeraceae</taxon>
        <taxon>Rhizophagus</taxon>
    </lineage>
</organism>
<dbReference type="VEuPathDB" id="FungiDB:RhiirFUN_014582"/>
<dbReference type="OrthoDB" id="2333381at2759"/>
<evidence type="ECO:0000313" key="3">
    <source>
        <dbReference type="Proteomes" id="UP000684084"/>
    </source>
</evidence>
<dbReference type="Proteomes" id="UP000684084">
    <property type="component" value="Unassembled WGS sequence"/>
</dbReference>
<keyword evidence="1" id="KW-1133">Transmembrane helix</keyword>
<name>A0A915Z4D5_9GLOM</name>
<evidence type="ECO:0000256" key="1">
    <source>
        <dbReference type="SAM" id="Phobius"/>
    </source>
</evidence>
<feature type="transmembrane region" description="Helical" evidence="1">
    <location>
        <begin position="54"/>
        <end position="84"/>
    </location>
</feature>
<feature type="transmembrane region" description="Helical" evidence="1">
    <location>
        <begin position="167"/>
        <end position="190"/>
    </location>
</feature>
<dbReference type="AlphaFoldDB" id="A0A915Z4D5"/>